<dbReference type="Pfam" id="PF24684">
    <property type="entry name" value="Vgb_lyase"/>
    <property type="match status" value="1"/>
</dbReference>
<evidence type="ECO:0000313" key="2">
    <source>
        <dbReference type="Proteomes" id="UP001526147"/>
    </source>
</evidence>
<dbReference type="InterPro" id="IPR015943">
    <property type="entry name" value="WD40/YVTN_repeat-like_dom_sf"/>
</dbReference>
<accession>A0ABT3DM31</accession>
<dbReference type="Proteomes" id="UP001526147">
    <property type="component" value="Unassembled WGS sequence"/>
</dbReference>
<dbReference type="EMBL" id="JAOYEY010000048">
    <property type="protein sequence ID" value="MCV9887964.1"/>
    <property type="molecule type" value="Genomic_DNA"/>
</dbReference>
<evidence type="ECO:0000313" key="1">
    <source>
        <dbReference type="EMBL" id="MCV9887964.1"/>
    </source>
</evidence>
<name>A0ABT3DM31_9BACI</name>
<dbReference type="Gene3D" id="2.130.10.10">
    <property type="entry name" value="YVTN repeat-like/Quinoprotein amine dehydrogenase"/>
    <property type="match status" value="1"/>
</dbReference>
<reference evidence="1 2" key="1">
    <citation type="submission" date="2022-10" db="EMBL/GenBank/DDBJ databases">
        <title>Draft genome assembly of moderately radiation resistant bacterium Metabacillus halosaccharovorans.</title>
        <authorList>
            <person name="Pal S."/>
            <person name="Gopinathan A."/>
        </authorList>
    </citation>
    <scope>NUCLEOTIDE SEQUENCE [LARGE SCALE GENOMIC DNA]</scope>
    <source>
        <strain evidence="1 2">VITHBRA001</strain>
    </source>
</reference>
<evidence type="ECO:0008006" key="3">
    <source>
        <dbReference type="Google" id="ProtNLM"/>
    </source>
</evidence>
<proteinExistence type="predicted"/>
<comment type="caution">
    <text evidence="1">The sequence shown here is derived from an EMBL/GenBank/DDBJ whole genome shotgun (WGS) entry which is preliminary data.</text>
</comment>
<sequence length="71" mass="7651">MIIKIEEYELLDIDSGPYGITIGNDGALWFTQHKANQIGRMTVNGEVTTLVVPTPDAGVLSIVSTAQGAYR</sequence>
<gene>
    <name evidence="1" type="ORF">OIH86_20160</name>
</gene>
<dbReference type="RefSeq" id="WP_264144172.1">
    <property type="nucleotide sequence ID" value="NZ_JAOYEY010000048.1"/>
</dbReference>
<protein>
    <recommendedName>
        <fullName evidence="3">Virginiamycin B lyase</fullName>
    </recommendedName>
</protein>
<dbReference type="SUPFAM" id="SSF63829">
    <property type="entry name" value="Calcium-dependent phosphotriesterase"/>
    <property type="match status" value="1"/>
</dbReference>
<keyword evidence="2" id="KW-1185">Reference proteome</keyword>
<organism evidence="1 2">
    <name type="scientific">Metabacillus halosaccharovorans</name>
    <dbReference type="NCBI Taxonomy" id="930124"/>
    <lineage>
        <taxon>Bacteria</taxon>
        <taxon>Bacillati</taxon>
        <taxon>Bacillota</taxon>
        <taxon>Bacilli</taxon>
        <taxon>Bacillales</taxon>
        <taxon>Bacillaceae</taxon>
        <taxon>Metabacillus</taxon>
    </lineage>
</organism>